<accession>A0AAW1UPA1</accession>
<keyword evidence="2" id="KW-1185">Reference proteome</keyword>
<dbReference type="EMBL" id="JARQZJ010000078">
    <property type="protein sequence ID" value="KAK9882576.1"/>
    <property type="molecule type" value="Genomic_DNA"/>
</dbReference>
<name>A0AAW1UPA1_9CUCU</name>
<comment type="caution">
    <text evidence="1">The sequence shown here is derived from an EMBL/GenBank/DDBJ whole genome shotgun (WGS) entry which is preliminary data.</text>
</comment>
<dbReference type="AlphaFoldDB" id="A0AAW1UPA1"/>
<gene>
    <name evidence="1" type="ORF">WA026_022205</name>
</gene>
<reference evidence="1 2" key="1">
    <citation type="submission" date="2023-03" db="EMBL/GenBank/DDBJ databases">
        <title>Genome insight into feeding habits of ladybird beetles.</title>
        <authorList>
            <person name="Li H.-S."/>
            <person name="Huang Y.-H."/>
            <person name="Pang H."/>
        </authorList>
    </citation>
    <scope>NUCLEOTIDE SEQUENCE [LARGE SCALE GENOMIC DNA]</scope>
    <source>
        <strain evidence="1">SYSU_2023b</strain>
        <tissue evidence="1">Whole body</tissue>
    </source>
</reference>
<evidence type="ECO:0000313" key="1">
    <source>
        <dbReference type="EMBL" id="KAK9882576.1"/>
    </source>
</evidence>
<organism evidence="1 2">
    <name type="scientific">Henosepilachna vigintioctopunctata</name>
    <dbReference type="NCBI Taxonomy" id="420089"/>
    <lineage>
        <taxon>Eukaryota</taxon>
        <taxon>Metazoa</taxon>
        <taxon>Ecdysozoa</taxon>
        <taxon>Arthropoda</taxon>
        <taxon>Hexapoda</taxon>
        <taxon>Insecta</taxon>
        <taxon>Pterygota</taxon>
        <taxon>Neoptera</taxon>
        <taxon>Endopterygota</taxon>
        <taxon>Coleoptera</taxon>
        <taxon>Polyphaga</taxon>
        <taxon>Cucujiformia</taxon>
        <taxon>Coccinelloidea</taxon>
        <taxon>Coccinellidae</taxon>
        <taxon>Epilachninae</taxon>
        <taxon>Epilachnini</taxon>
        <taxon>Henosepilachna</taxon>
    </lineage>
</organism>
<dbReference type="Proteomes" id="UP001431783">
    <property type="component" value="Unassembled WGS sequence"/>
</dbReference>
<evidence type="ECO:0000313" key="2">
    <source>
        <dbReference type="Proteomes" id="UP001431783"/>
    </source>
</evidence>
<proteinExistence type="predicted"/>
<protein>
    <submittedName>
        <fullName evidence="1">Uncharacterized protein</fullName>
    </submittedName>
</protein>
<sequence>MEKLRFDFAVKTSADEIICITSIGTPTGKVFGIPDEYQPASLQQVIINTSNYAKVRKTLNKRHQTRKIWMPLTNDISRSYLDEGQNIQFNDFYQEEIMKNINDYKSLPSSSNQTLEKLKEKILCSRNLMAEMQMLSNRLKISTKNVNASILTKTKRKLKY</sequence>